<dbReference type="Gene3D" id="3.40.50.620">
    <property type="entry name" value="HUPs"/>
    <property type="match status" value="1"/>
</dbReference>
<dbReference type="GO" id="GO:0071949">
    <property type="term" value="F:FAD binding"/>
    <property type="evidence" value="ECO:0007669"/>
    <property type="project" value="TreeGrafter"/>
</dbReference>
<dbReference type="GO" id="GO:0003677">
    <property type="term" value="F:DNA binding"/>
    <property type="evidence" value="ECO:0007669"/>
    <property type="project" value="TreeGrafter"/>
</dbReference>
<evidence type="ECO:0000256" key="5">
    <source>
        <dbReference type="SAM" id="MobiDB-lite"/>
    </source>
</evidence>
<dbReference type="Gene3D" id="1.10.579.10">
    <property type="entry name" value="DNA Cyclobutane Dipyrimidine Photolyase, subunit A, domain 3"/>
    <property type="match status" value="1"/>
</dbReference>
<evidence type="ECO:0000256" key="3">
    <source>
        <dbReference type="ARBA" id="ARBA00022630"/>
    </source>
</evidence>
<dbReference type="InterPro" id="IPR036134">
    <property type="entry name" value="Crypto/Photolyase_FAD-like_sf"/>
</dbReference>
<dbReference type="InterPro" id="IPR006050">
    <property type="entry name" value="DNA_photolyase_N"/>
</dbReference>
<protein>
    <recommendedName>
        <fullName evidence="6">Photolyase/cryptochrome alpha/beta domain-containing protein</fullName>
    </recommendedName>
</protein>
<dbReference type="InterPro" id="IPR002081">
    <property type="entry name" value="Cryptochrome/DNA_photolyase_1"/>
</dbReference>
<sequence>MASADEAVSTKRQADQDQPEQDSTGLASSKRPKTQPAKLVVGWFRNDLRLQDNPVLEAVARRAKEENLPAMLIYILDPRFYDRSPYGRVTDPEFQKSIPTRLPIDFSSRKCNGRRARFYLNVLRDLQRGLREIGTEFHVFVGRPEDVFASLSAQFGGLEVICLREPVSPEWTDVEDFAEAALRAAGGSLSKLWGAMSLYHEEDLPFKLGQSPGSYTGVAKAFGWADVWTSAKQEEWATPIRRPIPAPGTWSAKAPPMVPVGSWDEITFQDDKKALKLLGFSPEQVTATLAVPHGGSRKGKGGESAAWSRFDAWMSKEPEKDQAGFAAWDLPTSGTQTVEADVDAFQWKNLSRPHGWMQLSKYLACGCMSARAIYHKLADGGHWALAGVVHRLMWREWHRLNAIKWHRRLYWLQGPGKQNNVWKKDPEAAERWKSGNSGIPYIDACMRELNETG</sequence>
<dbReference type="InterPro" id="IPR014729">
    <property type="entry name" value="Rossmann-like_a/b/a_fold"/>
</dbReference>
<dbReference type="Proteomes" id="UP000654075">
    <property type="component" value="Unassembled WGS sequence"/>
</dbReference>
<gene>
    <name evidence="7" type="ORF">PGLA1383_LOCUS16835</name>
</gene>
<evidence type="ECO:0000313" key="8">
    <source>
        <dbReference type="Proteomes" id="UP000654075"/>
    </source>
</evidence>
<reference evidence="7" key="1">
    <citation type="submission" date="2021-02" db="EMBL/GenBank/DDBJ databases">
        <authorList>
            <person name="Dougan E. K."/>
            <person name="Rhodes N."/>
            <person name="Thang M."/>
            <person name="Chan C."/>
        </authorList>
    </citation>
    <scope>NUCLEOTIDE SEQUENCE</scope>
</reference>
<dbReference type="SUPFAM" id="SSF52425">
    <property type="entry name" value="Cryptochrome/photolyase, N-terminal domain"/>
    <property type="match status" value="1"/>
</dbReference>
<organism evidence="7 8">
    <name type="scientific">Polarella glacialis</name>
    <name type="common">Dinoflagellate</name>
    <dbReference type="NCBI Taxonomy" id="89957"/>
    <lineage>
        <taxon>Eukaryota</taxon>
        <taxon>Sar</taxon>
        <taxon>Alveolata</taxon>
        <taxon>Dinophyceae</taxon>
        <taxon>Suessiales</taxon>
        <taxon>Suessiaceae</taxon>
        <taxon>Polarella</taxon>
    </lineage>
</organism>
<dbReference type="SUPFAM" id="SSF48173">
    <property type="entry name" value="Cryptochrome/photolyase FAD-binding domain"/>
    <property type="match status" value="1"/>
</dbReference>
<dbReference type="InterPro" id="IPR005101">
    <property type="entry name" value="Cryptochr/Photolyase_FAD-bd"/>
</dbReference>
<keyword evidence="4" id="KW-0274">FAD</keyword>
<feature type="domain" description="Photolyase/cryptochrome alpha/beta" evidence="6">
    <location>
        <begin position="38"/>
        <end position="197"/>
    </location>
</feature>
<dbReference type="PROSITE" id="PS51645">
    <property type="entry name" value="PHR_CRY_ALPHA_BETA"/>
    <property type="match status" value="1"/>
</dbReference>
<dbReference type="OrthoDB" id="435881at2759"/>
<comment type="cofactor">
    <cofactor evidence="1">
        <name>FAD</name>
        <dbReference type="ChEBI" id="CHEBI:57692"/>
    </cofactor>
</comment>
<dbReference type="Pfam" id="PF03441">
    <property type="entry name" value="FAD_binding_7"/>
    <property type="match status" value="1"/>
</dbReference>
<dbReference type="Pfam" id="PF00875">
    <property type="entry name" value="DNA_photolyase"/>
    <property type="match status" value="1"/>
</dbReference>
<evidence type="ECO:0000259" key="6">
    <source>
        <dbReference type="PROSITE" id="PS51645"/>
    </source>
</evidence>
<proteinExistence type="inferred from homology"/>
<dbReference type="PANTHER" id="PTHR11455">
    <property type="entry name" value="CRYPTOCHROME"/>
    <property type="match status" value="1"/>
</dbReference>
<dbReference type="EMBL" id="CAJNNV010010259">
    <property type="protein sequence ID" value="CAE8598427.1"/>
    <property type="molecule type" value="Genomic_DNA"/>
</dbReference>
<comment type="caution">
    <text evidence="7">The sequence shown here is derived from an EMBL/GenBank/DDBJ whole genome shotgun (WGS) entry which is preliminary data.</text>
</comment>
<feature type="region of interest" description="Disordered" evidence="5">
    <location>
        <begin position="1"/>
        <end position="34"/>
    </location>
</feature>
<dbReference type="InterPro" id="IPR036155">
    <property type="entry name" value="Crypto/Photolyase_N_sf"/>
</dbReference>
<feature type="non-terminal residue" evidence="7">
    <location>
        <position position="453"/>
    </location>
</feature>
<dbReference type="AlphaFoldDB" id="A0A813EHM0"/>
<evidence type="ECO:0000313" key="7">
    <source>
        <dbReference type="EMBL" id="CAE8598427.1"/>
    </source>
</evidence>
<evidence type="ECO:0000256" key="4">
    <source>
        <dbReference type="ARBA" id="ARBA00022827"/>
    </source>
</evidence>
<evidence type="ECO:0000256" key="2">
    <source>
        <dbReference type="ARBA" id="ARBA00005862"/>
    </source>
</evidence>
<dbReference type="GO" id="GO:0003904">
    <property type="term" value="F:deoxyribodipyrimidine photo-lyase activity"/>
    <property type="evidence" value="ECO:0007669"/>
    <property type="project" value="TreeGrafter"/>
</dbReference>
<evidence type="ECO:0000256" key="1">
    <source>
        <dbReference type="ARBA" id="ARBA00001974"/>
    </source>
</evidence>
<keyword evidence="3" id="KW-0285">Flavoprotein</keyword>
<accession>A0A813EHM0</accession>
<comment type="similarity">
    <text evidence="2">Belongs to the DNA photolyase class-1 family.</text>
</comment>
<keyword evidence="8" id="KW-1185">Reference proteome</keyword>
<dbReference type="Gene3D" id="1.25.40.80">
    <property type="match status" value="1"/>
</dbReference>
<name>A0A813EHM0_POLGL</name>